<evidence type="ECO:0000313" key="2">
    <source>
        <dbReference type="EMBL" id="ENZ18959.1"/>
    </source>
</evidence>
<feature type="domain" description="HTH cro/C1-type" evidence="1">
    <location>
        <begin position="12"/>
        <end position="66"/>
    </location>
</feature>
<protein>
    <submittedName>
        <fullName evidence="2">XRE family transcriptional regulator</fullName>
    </submittedName>
</protein>
<evidence type="ECO:0000313" key="3">
    <source>
        <dbReference type="Proteomes" id="UP000013085"/>
    </source>
</evidence>
<comment type="caution">
    <text evidence="2">The sequence shown here is derived from an EMBL/GenBank/DDBJ whole genome shotgun (WGS) entry which is preliminary data.</text>
</comment>
<sequence length="115" mass="13169">MHDYVKTLGTVIRKAREEQGMSQASLAEKLGIDVRTIINIENFRGNPKFEVLYPLVTTLRIPADRIFYPETDSTGNSKQQLFWELHSLSEKEALELLPVIRCLAEMVRKHGSENP</sequence>
<dbReference type="GO" id="GO:0003677">
    <property type="term" value="F:DNA binding"/>
    <property type="evidence" value="ECO:0007669"/>
    <property type="project" value="InterPro"/>
</dbReference>
<dbReference type="Proteomes" id="UP000013085">
    <property type="component" value="Unassembled WGS sequence"/>
</dbReference>
<evidence type="ECO:0000259" key="1">
    <source>
        <dbReference type="PROSITE" id="PS50943"/>
    </source>
</evidence>
<dbReference type="PATRIC" id="fig|999408.3.peg.882"/>
<reference evidence="2 3" key="1">
    <citation type="submission" date="2013-01" db="EMBL/GenBank/DDBJ databases">
        <title>The Genome Sequence of Clostridium clostridioforme 90A8.</title>
        <authorList>
            <consortium name="The Broad Institute Genome Sequencing Platform"/>
            <person name="Earl A."/>
            <person name="Ward D."/>
            <person name="Feldgarden M."/>
            <person name="Gevers D."/>
            <person name="Courvalin P."/>
            <person name="Lambert T."/>
            <person name="Walker B."/>
            <person name="Young S.K."/>
            <person name="Zeng Q."/>
            <person name="Gargeya S."/>
            <person name="Fitzgerald M."/>
            <person name="Haas B."/>
            <person name="Abouelleil A."/>
            <person name="Alvarado L."/>
            <person name="Arachchi H.M."/>
            <person name="Berlin A.M."/>
            <person name="Chapman S.B."/>
            <person name="Dewar J."/>
            <person name="Goldberg J."/>
            <person name="Griggs A."/>
            <person name="Gujja S."/>
            <person name="Hansen M."/>
            <person name="Howarth C."/>
            <person name="Imamovic A."/>
            <person name="Larimer J."/>
            <person name="McCowan C."/>
            <person name="Murphy C."/>
            <person name="Neiman D."/>
            <person name="Pearson M."/>
            <person name="Priest M."/>
            <person name="Roberts A."/>
            <person name="Saif S."/>
            <person name="Shea T."/>
            <person name="Sisk P."/>
            <person name="Sykes S."/>
            <person name="Wortman J."/>
            <person name="Nusbaum C."/>
            <person name="Birren B."/>
        </authorList>
    </citation>
    <scope>NUCLEOTIDE SEQUENCE [LARGE SCALE GENOMIC DNA]</scope>
    <source>
        <strain evidence="2 3">90A8</strain>
    </source>
</reference>
<dbReference type="InterPro" id="IPR010982">
    <property type="entry name" value="Lambda_DNA-bd_dom_sf"/>
</dbReference>
<dbReference type="Pfam" id="PF01381">
    <property type="entry name" value="HTH_3"/>
    <property type="match status" value="1"/>
</dbReference>
<dbReference type="HOGENOM" id="CLU_066192_17_4_9"/>
<dbReference type="GeneID" id="57964792"/>
<organism evidence="2 3">
    <name type="scientific">[Clostridium] clostridioforme 90A8</name>
    <dbReference type="NCBI Taxonomy" id="999408"/>
    <lineage>
        <taxon>Bacteria</taxon>
        <taxon>Bacillati</taxon>
        <taxon>Bacillota</taxon>
        <taxon>Clostridia</taxon>
        <taxon>Lachnospirales</taxon>
        <taxon>Lachnospiraceae</taxon>
        <taxon>Enterocloster</taxon>
    </lineage>
</organism>
<dbReference type="CDD" id="cd00093">
    <property type="entry name" value="HTH_XRE"/>
    <property type="match status" value="1"/>
</dbReference>
<gene>
    <name evidence="2" type="ORF">HMPREF1090_00831</name>
</gene>
<dbReference type="SMART" id="SM00530">
    <property type="entry name" value="HTH_XRE"/>
    <property type="match status" value="1"/>
</dbReference>
<name>A0A0E2HEI1_9FIRM</name>
<dbReference type="InterPro" id="IPR001387">
    <property type="entry name" value="Cro/C1-type_HTH"/>
</dbReference>
<dbReference type="EMBL" id="AGYR01000006">
    <property type="protein sequence ID" value="ENZ18959.1"/>
    <property type="molecule type" value="Genomic_DNA"/>
</dbReference>
<dbReference type="AlphaFoldDB" id="A0A0E2HEI1"/>
<dbReference type="RefSeq" id="WP_002583816.1">
    <property type="nucleotide sequence ID" value="NZ_KB850998.1"/>
</dbReference>
<accession>A0A0E2HEI1</accession>
<dbReference type="SUPFAM" id="SSF47413">
    <property type="entry name" value="lambda repressor-like DNA-binding domains"/>
    <property type="match status" value="1"/>
</dbReference>
<proteinExistence type="predicted"/>
<dbReference type="PROSITE" id="PS50943">
    <property type="entry name" value="HTH_CROC1"/>
    <property type="match status" value="1"/>
</dbReference>
<dbReference type="Gene3D" id="1.10.260.40">
    <property type="entry name" value="lambda repressor-like DNA-binding domains"/>
    <property type="match status" value="1"/>
</dbReference>